<proteinExistence type="predicted"/>
<reference evidence="2" key="1">
    <citation type="journal article" date="2023" name="Front. Plant Sci.">
        <title>Chromosomal-level genome assembly of Melastoma candidum provides insights into trichome evolution.</title>
        <authorList>
            <person name="Zhong Y."/>
            <person name="Wu W."/>
            <person name="Sun C."/>
            <person name="Zou P."/>
            <person name="Liu Y."/>
            <person name="Dai S."/>
            <person name="Zhou R."/>
        </authorList>
    </citation>
    <scope>NUCLEOTIDE SEQUENCE [LARGE SCALE GENOMIC DNA]</scope>
</reference>
<dbReference type="Proteomes" id="UP001057402">
    <property type="component" value="Chromosome 4"/>
</dbReference>
<evidence type="ECO:0000313" key="1">
    <source>
        <dbReference type="EMBL" id="KAI4376265.1"/>
    </source>
</evidence>
<organism evidence="1 2">
    <name type="scientific">Melastoma candidum</name>
    <dbReference type="NCBI Taxonomy" id="119954"/>
    <lineage>
        <taxon>Eukaryota</taxon>
        <taxon>Viridiplantae</taxon>
        <taxon>Streptophyta</taxon>
        <taxon>Embryophyta</taxon>
        <taxon>Tracheophyta</taxon>
        <taxon>Spermatophyta</taxon>
        <taxon>Magnoliopsida</taxon>
        <taxon>eudicotyledons</taxon>
        <taxon>Gunneridae</taxon>
        <taxon>Pentapetalae</taxon>
        <taxon>rosids</taxon>
        <taxon>malvids</taxon>
        <taxon>Myrtales</taxon>
        <taxon>Melastomataceae</taxon>
        <taxon>Melastomatoideae</taxon>
        <taxon>Melastomateae</taxon>
        <taxon>Melastoma</taxon>
    </lineage>
</organism>
<keyword evidence="2" id="KW-1185">Reference proteome</keyword>
<evidence type="ECO:0000313" key="2">
    <source>
        <dbReference type="Proteomes" id="UP001057402"/>
    </source>
</evidence>
<protein>
    <submittedName>
        <fullName evidence="1">Uncharacterized protein</fullName>
    </submittedName>
</protein>
<gene>
    <name evidence="1" type="ORF">MLD38_014049</name>
</gene>
<name>A0ACB9RC41_9MYRT</name>
<dbReference type="EMBL" id="CM042883">
    <property type="protein sequence ID" value="KAI4376265.1"/>
    <property type="molecule type" value="Genomic_DNA"/>
</dbReference>
<comment type="caution">
    <text evidence="1">The sequence shown here is derived from an EMBL/GenBank/DDBJ whole genome shotgun (WGS) entry which is preliminary data.</text>
</comment>
<accession>A0ACB9RC41</accession>
<sequence>MRNGSGSGFSVPGRVGPASEVFTPRHRVPAILPPIWRGSGRATPIPQPTIAWRWVWLYYVVGKGRIFI</sequence>